<keyword evidence="4" id="KW-0233">DNA recombination</keyword>
<feature type="non-terminal residue" evidence="6">
    <location>
        <position position="1"/>
    </location>
</feature>
<dbReference type="PROSITE" id="PS50163">
    <property type="entry name" value="RECA_3"/>
    <property type="match status" value="1"/>
</dbReference>
<dbReference type="EMBL" id="LAZR01053755">
    <property type="protein sequence ID" value="KKK80052.1"/>
    <property type="molecule type" value="Genomic_DNA"/>
</dbReference>
<dbReference type="InterPro" id="IPR013765">
    <property type="entry name" value="DNA_recomb/repair_RecA"/>
</dbReference>
<dbReference type="SUPFAM" id="SSF52540">
    <property type="entry name" value="P-loop containing nucleoside triphosphate hydrolases"/>
    <property type="match status" value="1"/>
</dbReference>
<evidence type="ECO:0000256" key="1">
    <source>
        <dbReference type="ARBA" id="ARBA00009391"/>
    </source>
</evidence>
<evidence type="ECO:0000256" key="4">
    <source>
        <dbReference type="ARBA" id="ARBA00023172"/>
    </source>
</evidence>
<dbReference type="PRINTS" id="PR00142">
    <property type="entry name" value="RECA"/>
</dbReference>
<dbReference type="GO" id="GO:0006281">
    <property type="term" value="P:DNA repair"/>
    <property type="evidence" value="ECO:0007669"/>
    <property type="project" value="InterPro"/>
</dbReference>
<dbReference type="GO" id="GO:0008094">
    <property type="term" value="F:ATP-dependent activity, acting on DNA"/>
    <property type="evidence" value="ECO:0007669"/>
    <property type="project" value="InterPro"/>
</dbReference>
<dbReference type="InterPro" id="IPR049428">
    <property type="entry name" value="RecA-like_N"/>
</dbReference>
<evidence type="ECO:0000259" key="5">
    <source>
        <dbReference type="PROSITE" id="PS50163"/>
    </source>
</evidence>
<protein>
    <recommendedName>
        <fullName evidence="5">RecA family profile 2 domain-containing protein</fullName>
    </recommendedName>
</protein>
<evidence type="ECO:0000256" key="2">
    <source>
        <dbReference type="ARBA" id="ARBA00022741"/>
    </source>
</evidence>
<proteinExistence type="inferred from homology"/>
<dbReference type="GO" id="GO:0003697">
    <property type="term" value="F:single-stranded DNA binding"/>
    <property type="evidence" value="ECO:0007669"/>
    <property type="project" value="InterPro"/>
</dbReference>
<dbReference type="GO" id="GO:0006310">
    <property type="term" value="P:DNA recombination"/>
    <property type="evidence" value="ECO:0007669"/>
    <property type="project" value="UniProtKB-KW"/>
</dbReference>
<accession>A0A0F8YF52</accession>
<evidence type="ECO:0000256" key="3">
    <source>
        <dbReference type="ARBA" id="ARBA00022840"/>
    </source>
</evidence>
<dbReference type="PANTHER" id="PTHR45900:SF1">
    <property type="entry name" value="MITOCHONDRIAL DNA REPAIR PROTEIN RECA HOMOLOG-RELATED"/>
    <property type="match status" value="1"/>
</dbReference>
<name>A0A0F8YF52_9ZZZZ</name>
<comment type="caution">
    <text evidence="6">The sequence shown here is derived from an EMBL/GenBank/DDBJ whole genome shotgun (WGS) entry which is preliminary data.</text>
</comment>
<organism evidence="6">
    <name type="scientific">marine sediment metagenome</name>
    <dbReference type="NCBI Taxonomy" id="412755"/>
    <lineage>
        <taxon>unclassified sequences</taxon>
        <taxon>metagenomes</taxon>
        <taxon>ecological metagenomes</taxon>
    </lineage>
</organism>
<dbReference type="AlphaFoldDB" id="A0A0F8YF52"/>
<dbReference type="GO" id="GO:0005524">
    <property type="term" value="F:ATP binding"/>
    <property type="evidence" value="ECO:0007669"/>
    <property type="project" value="UniProtKB-KW"/>
</dbReference>
<reference evidence="6" key="1">
    <citation type="journal article" date="2015" name="Nature">
        <title>Complex archaea that bridge the gap between prokaryotes and eukaryotes.</title>
        <authorList>
            <person name="Spang A."/>
            <person name="Saw J.H."/>
            <person name="Jorgensen S.L."/>
            <person name="Zaremba-Niedzwiedzka K."/>
            <person name="Martijn J."/>
            <person name="Lind A.E."/>
            <person name="van Eijk R."/>
            <person name="Schleper C."/>
            <person name="Guy L."/>
            <person name="Ettema T.J."/>
        </authorList>
    </citation>
    <scope>NUCLEOTIDE SEQUENCE</scope>
</reference>
<feature type="domain" description="RecA family profile 2" evidence="5">
    <location>
        <begin position="233"/>
        <end position="324"/>
    </location>
</feature>
<dbReference type="Gene3D" id="3.40.50.300">
    <property type="entry name" value="P-loop containing nucleotide triphosphate hydrolases"/>
    <property type="match status" value="1"/>
</dbReference>
<dbReference type="PANTHER" id="PTHR45900">
    <property type="entry name" value="RECA"/>
    <property type="match status" value="1"/>
</dbReference>
<evidence type="ECO:0000313" key="6">
    <source>
        <dbReference type="EMBL" id="KKK80052.1"/>
    </source>
</evidence>
<dbReference type="InterPro" id="IPR020587">
    <property type="entry name" value="RecA_monomer-monomer_interface"/>
</dbReference>
<keyword evidence="3" id="KW-0067">ATP-binding</keyword>
<keyword evidence="2" id="KW-0547">Nucleotide-binding</keyword>
<dbReference type="Pfam" id="PF00154">
    <property type="entry name" value="RecA_N"/>
    <property type="match status" value="2"/>
</dbReference>
<gene>
    <name evidence="6" type="ORF">LCGC14_2827350</name>
</gene>
<dbReference type="InterPro" id="IPR027417">
    <property type="entry name" value="P-loop_NTPase"/>
</dbReference>
<comment type="similarity">
    <text evidence="1">Belongs to the RecA family.</text>
</comment>
<sequence>VWSASTRTLIQEIRKKFGDDAIVRGSEVAQTQRIRIPTGIFALDAAVGGGIPKGRVTLVTGGFSATKTSICLKIAAEAQKRCRYCMGLFKYEVLNEEGDIKIIRPCKCGESIPNMVIYADVEGTVDFYDYAPKLGFDPRIALVTQPDYAEQGIDVIDALVRSGDADLVIVDSIAALVPTTEIEKSAEKWQQGLGARLINKFCRKLSSGLNSLGARNMQKPAVVFINQERMMIGIMYGDPTVIPFGKGQEFTASLWIVLKAGKPIRMDERGRRLEQKGEVVGQTISWKVKKNKVSPGQGKTGLFDFITLTSKKLRIKTGDVDNREQILGYAKVLGVVEVSGGAHYSYQGTKGHGERKFIYALRKARKWNQFKRDVTRLIQAQNLAYGGNEEE</sequence>